<feature type="region of interest" description="Disordered" evidence="1">
    <location>
        <begin position="263"/>
        <end position="313"/>
    </location>
</feature>
<feature type="compositionally biased region" description="Acidic residues" evidence="1">
    <location>
        <begin position="285"/>
        <end position="313"/>
    </location>
</feature>
<accession>A0A1U7ETV0</accession>
<dbReference type="RefSeq" id="WP_011321991.1">
    <property type="nucleotide sequence ID" value="NC_007426.1"/>
</dbReference>
<gene>
    <name evidence="2" type="ordered locus">NP_0528A</name>
</gene>
<dbReference type="OrthoDB" id="385920at2157"/>
<reference evidence="2 3" key="1">
    <citation type="journal article" date="2005" name="Genome Res.">
        <title>Living with two extremes: conclusions from the genome sequence of Natronomonas pharaonis.</title>
        <authorList>
            <person name="Falb M."/>
            <person name="Pfeiffer F."/>
            <person name="Palm P."/>
            <person name="Rodewald K."/>
            <person name="Hickmann V."/>
            <person name="Tittor J."/>
            <person name="Oesterhelt D."/>
        </authorList>
    </citation>
    <scope>NUCLEOTIDE SEQUENCE [LARGE SCALE GENOMIC DNA]</scope>
    <source>
        <strain evidence="3">ATCC 35678 / DSM 2160 / CIP 103997 / JCM 8858 / NBRC 14720 / NCIMB 2260 / Gabara</strain>
    </source>
</reference>
<dbReference type="KEGG" id="nph:NP_0528A"/>
<dbReference type="STRING" id="348780.NP_0528A"/>
<keyword evidence="3" id="KW-1185">Reference proteome</keyword>
<proteinExistence type="predicted"/>
<dbReference type="EnsemblBacteria" id="CAI48355">
    <property type="protein sequence ID" value="CAI48355"/>
    <property type="gene ID" value="NP_0528A"/>
</dbReference>
<evidence type="ECO:0000313" key="3">
    <source>
        <dbReference type="Proteomes" id="UP000002698"/>
    </source>
</evidence>
<dbReference type="Proteomes" id="UP000002698">
    <property type="component" value="Chromosome"/>
</dbReference>
<evidence type="ECO:0000256" key="1">
    <source>
        <dbReference type="SAM" id="MobiDB-lite"/>
    </source>
</evidence>
<dbReference type="EMBL" id="CR936257">
    <property type="protein sequence ID" value="CAI48355.1"/>
    <property type="molecule type" value="Genomic_DNA"/>
</dbReference>
<dbReference type="SUPFAM" id="SSF54427">
    <property type="entry name" value="NTF2-like"/>
    <property type="match status" value="1"/>
</dbReference>
<name>A0A1U7ETV0_NATPD</name>
<dbReference type="PROSITE" id="PS51257">
    <property type="entry name" value="PROKAR_LIPOPROTEIN"/>
    <property type="match status" value="1"/>
</dbReference>
<dbReference type="InterPro" id="IPR032710">
    <property type="entry name" value="NTF2-like_dom_sf"/>
</dbReference>
<dbReference type="AlphaFoldDB" id="A0A1U7ETV0"/>
<protein>
    <submittedName>
        <fullName evidence="2">Probable secreted glycoprotein</fullName>
    </submittedName>
</protein>
<feature type="region of interest" description="Disordered" evidence="1">
    <location>
        <begin position="22"/>
        <end position="75"/>
    </location>
</feature>
<dbReference type="eggNOG" id="arCOG02417">
    <property type="taxonomic scope" value="Archaea"/>
</dbReference>
<dbReference type="HOGENOM" id="CLU_887445_0_0_2"/>
<feature type="compositionally biased region" description="Acidic residues" evidence="1">
    <location>
        <begin position="30"/>
        <end position="65"/>
    </location>
</feature>
<evidence type="ECO:0000313" key="2">
    <source>
        <dbReference type="EMBL" id="CAI48355.1"/>
    </source>
</evidence>
<organism evidence="2 3">
    <name type="scientific">Natronomonas pharaonis (strain ATCC 35678 / DSM 2160 / CIP 103997 / JCM 8858 / NBRC 14720 / NCIMB 2260 / Gabara)</name>
    <name type="common">Halobacterium pharaonis</name>
    <dbReference type="NCBI Taxonomy" id="348780"/>
    <lineage>
        <taxon>Archaea</taxon>
        <taxon>Methanobacteriati</taxon>
        <taxon>Methanobacteriota</taxon>
        <taxon>Stenosarchaea group</taxon>
        <taxon>Halobacteria</taxon>
        <taxon>Halobacteriales</taxon>
        <taxon>Natronomonadaceae</taxon>
        <taxon>Natronomonas</taxon>
    </lineage>
</organism>
<dbReference type="GeneID" id="3700887"/>
<sequence length="313" mass="32632">MRRRTVLALAGAAGTAGLAGCLDDVLGSENGDEPEPEDDPDDGDSSGEGNQPEDDEEQTGDESEDDRDRSPEETVVAFYEAIADDDVERANELRHSDGIGPFEEEDLDGEPTVEETELVESDDETATVEALVVPDGAEGSVVSLVTLEREDGRWRIVAIGSPQEGDKTELTPNAAFETERENGSRQIIHTAGDHIKAANLHIRGDGIEETGSWTDLGGRASGTVGDEPAVTAGDSVTVGISDDYSISVVWEDGDTAVTLMEMAGASDSATESGDDGAESGNGGESDSDEANGDGETAESDTDSDEESGASDDE</sequence>